<proteinExistence type="evidence at transcript level"/>
<feature type="chain" id="PRO_5003459803" evidence="1">
    <location>
        <begin position="19"/>
        <end position="333"/>
    </location>
</feature>
<dbReference type="Proteomes" id="UP000005204">
    <property type="component" value="Unassembled WGS sequence"/>
</dbReference>
<reference evidence="4" key="1">
    <citation type="journal article" date="2008" name="Insect Biochem. Mol. Biol.">
        <title>The genome of a lepidopteran model insect, the silkworm Bombyx mori.</title>
        <authorList>
            <consortium name="International Silkworm Genome Consortium"/>
        </authorList>
    </citation>
    <scope>NUCLEOTIDE SEQUENCE [LARGE SCALE GENOMIC DNA]</scope>
    <source>
        <strain evidence="4">p50T</strain>
    </source>
</reference>
<organism evidence="2">
    <name type="scientific">Bombyx mori</name>
    <name type="common">Silk moth</name>
    <dbReference type="NCBI Taxonomy" id="7091"/>
    <lineage>
        <taxon>Eukaryota</taxon>
        <taxon>Metazoa</taxon>
        <taxon>Ecdysozoa</taxon>
        <taxon>Arthropoda</taxon>
        <taxon>Hexapoda</taxon>
        <taxon>Insecta</taxon>
        <taxon>Pterygota</taxon>
        <taxon>Neoptera</taxon>
        <taxon>Endopterygota</taxon>
        <taxon>Lepidoptera</taxon>
        <taxon>Glossata</taxon>
        <taxon>Ditrysia</taxon>
        <taxon>Bombycoidea</taxon>
        <taxon>Bombycidae</taxon>
        <taxon>Bombycinae</taxon>
        <taxon>Bombyx</taxon>
    </lineage>
</organism>
<gene>
    <name evidence="2" type="primary">U23</name>
    <name evidence="3" type="synonym">100862793</name>
</gene>
<sequence>MMVPLIFLIINAATSVHTAKQQIQLSDSYLPVAMQIIAHLTDQMAFEVDDVTPSSISTTTTTKPYVTTPKPGVKPTTNGWWSHLTTKRPELTTRPHKPGFYAPSSPPSVTDRFNHYWQRFILLPLEQATQYTVIRPQEPKTEASLLSIHQEQVQPLVEPRPQHQNLLPPYEVKISSRSDGFVIDEDLTDDSLQYLTDDVKELIKIARNPGDDRVVDVWDGFRSGPEPISARAKLSSSNLRLLLLYDLLSRDAKRQRLSDFSGFSPEVMKALVESSNGGARAQLKMALSKMVERGDCGHEYANNRAKEMVTELEKDESKLSSELRYLQPLVYKY</sequence>
<evidence type="ECO:0000256" key="1">
    <source>
        <dbReference type="SAM" id="SignalP"/>
    </source>
</evidence>
<dbReference type="KEGG" id="bmor:100862793"/>
<protein>
    <submittedName>
        <fullName evidence="2">Uncharacterized protein U23</fullName>
    </submittedName>
</protein>
<reference evidence="3" key="3">
    <citation type="submission" date="2022-06" db="UniProtKB">
        <authorList>
            <consortium name="EnsemblMetazoa"/>
        </authorList>
    </citation>
    <scope>IDENTIFICATION</scope>
    <source>
        <strain evidence="3">p50T (Dazao)</strain>
    </source>
</reference>
<dbReference type="CTD" id="48239"/>
<evidence type="ECO:0000313" key="3">
    <source>
        <dbReference type="EnsemblMetazoa" id="NP_001243948.1"/>
    </source>
</evidence>
<evidence type="ECO:0000313" key="2">
    <source>
        <dbReference type="EMBL" id="BAL03044.1"/>
    </source>
</evidence>
<dbReference type="EnsemblMetazoa" id="NM_001257019.2">
    <property type="protein sequence ID" value="NP_001243948.1"/>
    <property type="gene ID" value="GeneID_100862793"/>
</dbReference>
<feature type="signal peptide" evidence="1">
    <location>
        <begin position="1"/>
        <end position="18"/>
    </location>
</feature>
<keyword evidence="4" id="KW-1185">Reference proteome</keyword>
<dbReference type="AlphaFoldDB" id="G3XFE3"/>
<evidence type="ECO:0000313" key="4">
    <source>
        <dbReference type="Proteomes" id="UP000005204"/>
    </source>
</evidence>
<keyword evidence="1" id="KW-0732">Signal</keyword>
<dbReference type="EMBL" id="AB607906">
    <property type="protein sequence ID" value="BAL03044.1"/>
    <property type="molecule type" value="mRNA"/>
</dbReference>
<dbReference type="RefSeq" id="NP_001243948.1">
    <property type="nucleotide sequence ID" value="NM_001257019.2"/>
</dbReference>
<accession>G3XFE3</accession>
<reference evidence="2" key="2">
    <citation type="submission" date="2011-01" db="EMBL/GenBank/DDBJ databases">
        <title>Identification and expression analysis of 20-hydroxyecdysone induced genes in the larval brain of silkworm, Bombyx mori.</title>
        <authorList>
            <person name="Roy A."/>
            <person name="Shimizu S."/>
            <person name="Kiya T."/>
            <person name="Mita K."/>
            <person name="Iwami M."/>
        </authorList>
    </citation>
    <scope>NUCLEOTIDE SEQUENCE</scope>
    <source>
        <strain evidence="2">Kinshu X Showa</strain>
        <tissue evidence="2">Brain</tissue>
    </source>
</reference>
<dbReference type="GeneID" id="100862793"/>
<name>G3XFE3_BOMMO</name>